<keyword evidence="3" id="KW-0520">NAD</keyword>
<comment type="subcellular location">
    <subcellularLocation>
        <location evidence="3">Cell membrane</location>
        <topology evidence="3">Peripheral membrane protein</topology>
        <orientation evidence="3">Cytoplasmic side</orientation>
    </subcellularLocation>
</comment>
<organism evidence="5 6">
    <name type="scientific">Candidatus Promineifilum breve</name>
    <dbReference type="NCBI Taxonomy" id="1806508"/>
    <lineage>
        <taxon>Bacteria</taxon>
        <taxon>Bacillati</taxon>
        <taxon>Chloroflexota</taxon>
        <taxon>Ardenticatenia</taxon>
        <taxon>Candidatus Promineifilales</taxon>
        <taxon>Candidatus Promineifilaceae</taxon>
        <taxon>Candidatus Promineifilum</taxon>
    </lineage>
</organism>
<keyword evidence="3" id="KW-0830">Ubiquinone</keyword>
<accession>A0A170PGB1</accession>
<keyword evidence="3" id="KW-1278">Translocase</keyword>
<keyword evidence="2 3" id="KW-0813">Transport</keyword>
<dbReference type="EC" id="7.1.1.-" evidence="3"/>
<dbReference type="InterPro" id="IPR037232">
    <property type="entry name" value="NADH_quin_OxRdtase_su_C/D-like"/>
</dbReference>
<gene>
    <name evidence="3 5" type="primary">nuoC</name>
    <name evidence="5" type="ORF">CFX0092_A1785</name>
</gene>
<keyword evidence="6" id="KW-1185">Reference proteome</keyword>
<comment type="function">
    <text evidence="3">NDH-1 shuttles electrons from NADH, via FMN and iron-sulfur (Fe-S) centers, to quinones in the respiratory chain. The immediate electron acceptor for the enzyme in this species is believed to be ubiquinone. Couples the redox reaction to proton translocation (for every two electrons transferred, four hydrogen ions are translocated across the cytoplasmic membrane), and thus conserves the redox energy in a proton gradient.</text>
</comment>
<dbReference type="Pfam" id="PF00329">
    <property type="entry name" value="Complex1_30kDa"/>
    <property type="match status" value="1"/>
</dbReference>
<evidence type="ECO:0000313" key="6">
    <source>
        <dbReference type="Proteomes" id="UP000215027"/>
    </source>
</evidence>
<dbReference type="SUPFAM" id="SSF143243">
    <property type="entry name" value="Nqo5-like"/>
    <property type="match status" value="1"/>
</dbReference>
<evidence type="ECO:0000313" key="5">
    <source>
        <dbReference type="EMBL" id="CUS03663.2"/>
    </source>
</evidence>
<keyword evidence="5" id="KW-0560">Oxidoreductase</keyword>
<evidence type="ECO:0000256" key="2">
    <source>
        <dbReference type="ARBA" id="ARBA00022448"/>
    </source>
</evidence>
<dbReference type="Gene3D" id="3.30.460.80">
    <property type="entry name" value="NADH:ubiquinone oxidoreductase, 30kDa subunit"/>
    <property type="match status" value="1"/>
</dbReference>
<dbReference type="GO" id="GO:0008137">
    <property type="term" value="F:NADH dehydrogenase (ubiquinone) activity"/>
    <property type="evidence" value="ECO:0007669"/>
    <property type="project" value="InterPro"/>
</dbReference>
<proteinExistence type="inferred from homology"/>
<evidence type="ECO:0000256" key="3">
    <source>
        <dbReference type="HAMAP-Rule" id="MF_01357"/>
    </source>
</evidence>
<dbReference type="AlphaFoldDB" id="A0A170PGB1"/>
<comment type="subunit">
    <text evidence="3">NDH-1 is composed of 14 different subunits. Subunits NuoB, C, D, E, F, and G constitute the peripheral sector of the complex.</text>
</comment>
<dbReference type="GO" id="GO:0048038">
    <property type="term" value="F:quinone binding"/>
    <property type="evidence" value="ECO:0007669"/>
    <property type="project" value="UniProtKB-KW"/>
</dbReference>
<protein>
    <recommendedName>
        <fullName evidence="3">NADH-quinone oxidoreductase subunit C</fullName>
        <ecNumber evidence="3">7.1.1.-</ecNumber>
    </recommendedName>
    <alternativeName>
        <fullName evidence="3">NADH dehydrogenase I subunit C</fullName>
    </alternativeName>
    <alternativeName>
        <fullName evidence="3">NDH-1 subunit C</fullName>
    </alternativeName>
</protein>
<dbReference type="GO" id="GO:0050136">
    <property type="term" value="F:NADH dehydrogenase (quinone) (non-electrogenic) activity"/>
    <property type="evidence" value="ECO:0007669"/>
    <property type="project" value="UniProtKB-UniRule"/>
</dbReference>
<sequence>MTRNDLVVDKLRAALGAAVEEISDFRDERTIFVPKNKLIETCRLLRDDPALRYNFLSDIVADDYLPDFPRFVVSYHLLSMPNKHRLRLRVWVDDPDDGPPTLADVWPIATWLEMEVYDLMGVRFAGNGSLRRLFLPEDWQGHPLRKDYPLGYEEVQFSFNWQEIDAKKPYAKQ</sequence>
<comment type="similarity">
    <text evidence="1 3">Belongs to the complex I 30 kDa subunit family.</text>
</comment>
<dbReference type="PANTHER" id="PTHR10884:SF14">
    <property type="entry name" value="NADH DEHYDROGENASE [UBIQUINONE] IRON-SULFUR PROTEIN 3, MITOCHONDRIAL"/>
    <property type="match status" value="1"/>
</dbReference>
<dbReference type="HAMAP" id="MF_01357">
    <property type="entry name" value="NDH1_NuoC"/>
    <property type="match status" value="1"/>
</dbReference>
<dbReference type="Proteomes" id="UP000215027">
    <property type="component" value="Chromosome I"/>
</dbReference>
<name>A0A170PGB1_9CHLR</name>
<dbReference type="PANTHER" id="PTHR10884">
    <property type="entry name" value="NADH DEHYDROGENASE UBIQUINONE IRON-SULFUR PROTEIN 3"/>
    <property type="match status" value="1"/>
</dbReference>
<reference evidence="5" key="1">
    <citation type="submission" date="2016-01" db="EMBL/GenBank/DDBJ databases">
        <authorList>
            <person name="Mcilroy J.S."/>
            <person name="Karst M S."/>
            <person name="Albertsen M."/>
        </authorList>
    </citation>
    <scope>NUCLEOTIDE SEQUENCE</scope>
    <source>
        <strain evidence="5">Cfx-K</strain>
    </source>
</reference>
<keyword evidence="3" id="KW-0874">Quinone</keyword>
<dbReference type="InterPro" id="IPR010218">
    <property type="entry name" value="NADH_DH_suC"/>
</dbReference>
<comment type="catalytic activity">
    <reaction evidence="3">
        <text>a quinone + NADH + 5 H(+)(in) = a quinol + NAD(+) + 4 H(+)(out)</text>
        <dbReference type="Rhea" id="RHEA:57888"/>
        <dbReference type="ChEBI" id="CHEBI:15378"/>
        <dbReference type="ChEBI" id="CHEBI:24646"/>
        <dbReference type="ChEBI" id="CHEBI:57540"/>
        <dbReference type="ChEBI" id="CHEBI:57945"/>
        <dbReference type="ChEBI" id="CHEBI:132124"/>
    </reaction>
</comment>
<evidence type="ECO:0000259" key="4">
    <source>
        <dbReference type="Pfam" id="PF00329"/>
    </source>
</evidence>
<dbReference type="InterPro" id="IPR001268">
    <property type="entry name" value="NADH_UbQ_OxRdtase_30kDa_su"/>
</dbReference>
<dbReference type="RefSeq" id="WP_095043118.1">
    <property type="nucleotide sequence ID" value="NZ_LN890655.1"/>
</dbReference>
<keyword evidence="3" id="KW-0472">Membrane</keyword>
<dbReference type="GO" id="GO:0005886">
    <property type="term" value="C:plasma membrane"/>
    <property type="evidence" value="ECO:0007669"/>
    <property type="project" value="UniProtKB-SubCell"/>
</dbReference>
<feature type="domain" description="NADH:ubiquinone oxidoreductase 30kDa subunit" evidence="4">
    <location>
        <begin position="33"/>
        <end position="152"/>
    </location>
</feature>
<evidence type="ECO:0000256" key="1">
    <source>
        <dbReference type="ARBA" id="ARBA00007569"/>
    </source>
</evidence>
<dbReference type="OrthoDB" id="9803286at2"/>
<dbReference type="KEGG" id="pbf:CFX0092_A1785"/>
<keyword evidence="3" id="KW-1003">Cell membrane</keyword>
<dbReference type="EMBL" id="LN890655">
    <property type="protein sequence ID" value="CUS03663.2"/>
    <property type="molecule type" value="Genomic_DNA"/>
</dbReference>